<protein>
    <recommendedName>
        <fullName evidence="7">Fanconi-associated nuclease</fullName>
        <ecNumber evidence="7">3.1.4.1</ecNumber>
    </recommendedName>
</protein>
<dbReference type="Pfam" id="PF21169">
    <property type="entry name" value="Fan1_SAP"/>
    <property type="match status" value="1"/>
</dbReference>
<comment type="catalytic activity">
    <reaction evidence="7">
        <text>Hydrolytically removes 5'-nucleotides successively from the 3'-hydroxy termini of 3'-hydroxy-terminated oligonucleotides.</text>
        <dbReference type="EC" id="3.1.4.1"/>
    </reaction>
</comment>
<feature type="compositionally biased region" description="Polar residues" evidence="8">
    <location>
        <begin position="26"/>
        <end position="39"/>
    </location>
</feature>
<feature type="compositionally biased region" description="Basic and acidic residues" evidence="8">
    <location>
        <begin position="107"/>
        <end position="119"/>
    </location>
</feature>
<gene>
    <name evidence="10" type="ORF">PLEPLA_LOCUS17495</name>
</gene>
<keyword evidence="5 6" id="KW-0234">DNA repair</keyword>
<dbReference type="GO" id="GO:0017108">
    <property type="term" value="F:5'-flap endonuclease activity"/>
    <property type="evidence" value="ECO:0007669"/>
    <property type="project" value="TreeGrafter"/>
</dbReference>
<proteinExistence type="inferred from homology"/>
<evidence type="ECO:0000256" key="6">
    <source>
        <dbReference type="PROSITE-ProRule" id="PRU01256"/>
    </source>
</evidence>
<dbReference type="GO" id="GO:0070336">
    <property type="term" value="F:flap-structured DNA binding"/>
    <property type="evidence" value="ECO:0007669"/>
    <property type="project" value="TreeGrafter"/>
</dbReference>
<evidence type="ECO:0000256" key="3">
    <source>
        <dbReference type="ARBA" id="ARBA00022771"/>
    </source>
</evidence>
<dbReference type="EC" id="3.1.4.1" evidence="7"/>
<name>A0A9N7UFE9_PLEPL</name>
<feature type="compositionally biased region" description="Basic and acidic residues" evidence="8">
    <location>
        <begin position="159"/>
        <end position="181"/>
    </location>
</feature>
<organism evidence="10 11">
    <name type="scientific">Pleuronectes platessa</name>
    <name type="common">European plaice</name>
    <dbReference type="NCBI Taxonomy" id="8262"/>
    <lineage>
        <taxon>Eukaryota</taxon>
        <taxon>Metazoa</taxon>
        <taxon>Chordata</taxon>
        <taxon>Craniata</taxon>
        <taxon>Vertebrata</taxon>
        <taxon>Euteleostomi</taxon>
        <taxon>Actinopterygii</taxon>
        <taxon>Neopterygii</taxon>
        <taxon>Teleostei</taxon>
        <taxon>Neoteleostei</taxon>
        <taxon>Acanthomorphata</taxon>
        <taxon>Carangaria</taxon>
        <taxon>Pleuronectiformes</taxon>
        <taxon>Pleuronectoidei</taxon>
        <taxon>Pleuronectidae</taxon>
        <taxon>Pleuronectes</taxon>
    </lineage>
</organism>
<comment type="function">
    <text evidence="7">Nuclease required for the repair of DNA interstrand cross-links (ICL). Acts as a 5'-3' exonuclease that anchors at a cut end of DNA and cleaves DNA successively at every third nucleotide, allowing to excise an ICL from one strand through flanking incisions.</text>
</comment>
<dbReference type="GO" id="GO:0036297">
    <property type="term" value="P:interstrand cross-link repair"/>
    <property type="evidence" value="ECO:0007669"/>
    <property type="project" value="InterPro"/>
</dbReference>
<keyword evidence="7" id="KW-0378">Hydrolase</keyword>
<dbReference type="InterPro" id="IPR049125">
    <property type="entry name" value="FAN1-like_WH"/>
</dbReference>
<comment type="cofactor">
    <cofactor evidence="7">
        <name>Mg(2+)</name>
        <dbReference type="ChEBI" id="CHEBI:18420"/>
    </cofactor>
    <cofactor evidence="7">
        <name>Mn(2+)</name>
        <dbReference type="ChEBI" id="CHEBI:29035"/>
    </cofactor>
</comment>
<dbReference type="GO" id="GO:0005634">
    <property type="term" value="C:nucleus"/>
    <property type="evidence" value="ECO:0007669"/>
    <property type="project" value="UniProtKB-SubCell"/>
</dbReference>
<dbReference type="PANTHER" id="PTHR15749">
    <property type="entry name" value="FANCONI-ASSOCIATED NUCLEASE 1"/>
    <property type="match status" value="1"/>
</dbReference>
<comment type="caution">
    <text evidence="10">The sequence shown here is derived from an EMBL/GenBank/DDBJ whole genome shotgun (WGS) entry which is preliminary data.</text>
</comment>
<keyword evidence="7" id="KW-0539">Nucleus</keyword>
<dbReference type="AlphaFoldDB" id="A0A9N7UFE9"/>
<dbReference type="InterPro" id="IPR049138">
    <property type="entry name" value="Fan1_SAP_met"/>
</dbReference>
<dbReference type="SMART" id="SM00734">
    <property type="entry name" value="ZnF_Rad18"/>
    <property type="match status" value="1"/>
</dbReference>
<keyword evidence="1 7" id="KW-0479">Metal-binding</keyword>
<evidence type="ECO:0000256" key="4">
    <source>
        <dbReference type="ARBA" id="ARBA00022833"/>
    </source>
</evidence>
<evidence type="ECO:0000256" key="2">
    <source>
        <dbReference type="ARBA" id="ARBA00022763"/>
    </source>
</evidence>
<keyword evidence="3 6" id="KW-0863">Zinc-finger</keyword>
<dbReference type="PANTHER" id="PTHR15749:SF4">
    <property type="entry name" value="FANCONI-ASSOCIATED NUCLEASE 1"/>
    <property type="match status" value="1"/>
</dbReference>
<reference evidence="10" key="1">
    <citation type="submission" date="2020-03" db="EMBL/GenBank/DDBJ databases">
        <authorList>
            <person name="Weist P."/>
        </authorList>
    </citation>
    <scope>NUCLEOTIDE SEQUENCE</scope>
</reference>
<comment type="similarity">
    <text evidence="7">Belongs to the FAN1 family.</text>
</comment>
<dbReference type="EMBL" id="CADEAL010001146">
    <property type="protein sequence ID" value="CAB1429517.1"/>
    <property type="molecule type" value="Genomic_DNA"/>
</dbReference>
<feature type="region of interest" description="Disordered" evidence="8">
    <location>
        <begin position="80"/>
        <end position="139"/>
    </location>
</feature>
<feature type="region of interest" description="Disordered" evidence="8">
    <location>
        <begin position="1"/>
        <end position="39"/>
    </location>
</feature>
<evidence type="ECO:0000313" key="10">
    <source>
        <dbReference type="EMBL" id="CAB1429517.1"/>
    </source>
</evidence>
<keyword evidence="2 6" id="KW-0227">DNA damage</keyword>
<keyword evidence="7" id="KW-0540">Nuclease</keyword>
<dbReference type="GO" id="GO:0008409">
    <property type="term" value="F:5'-3' exonuclease activity"/>
    <property type="evidence" value="ECO:0007669"/>
    <property type="project" value="TreeGrafter"/>
</dbReference>
<evidence type="ECO:0000256" key="5">
    <source>
        <dbReference type="ARBA" id="ARBA00023204"/>
    </source>
</evidence>
<keyword evidence="11" id="KW-1185">Reference proteome</keyword>
<keyword evidence="4" id="KW-0862">Zinc</keyword>
<dbReference type="GO" id="GO:0004528">
    <property type="term" value="F:phosphodiesterase I activity"/>
    <property type="evidence" value="ECO:0007669"/>
    <property type="project" value="UniProtKB-EC"/>
</dbReference>
<sequence>MTDRANKDKPRRSLSLSKSKKKGNVSAGTPASAASSMTPITSFFNSQPPSKLACPLCGQLVPRFRINEHIDLQCQNFDRGDSSATSASNNVVPSTQLSPRRNPAKSPELDRNKEEEVKETNTSPYFKKDDLQQAPREINSKTVVRTIDLGSLSAKISKKCHDPPERTRTEGEQLEKEKDPPETLGSSQKENFLKFAEQTISDQAVKSLHPPDLPYYLRNFRTVLEAVLENEDDRALFNQDDMSLIHAFERLSVMGQKLYVRLFQRKLKWLQVNKLDYEQICSDLGPVAEELVQSGFLQSENDLEDLGEALDLLPAPELKVLAKSFHLGSSGTQKQQLVDGLLNRSKQKSIFSMSPAQNIKAVILKKANSSQVPVCACVVILALFSPASFCSSL</sequence>
<feature type="region of interest" description="Disordered" evidence="8">
    <location>
        <begin position="155"/>
        <end position="188"/>
    </location>
</feature>
<dbReference type="Proteomes" id="UP001153269">
    <property type="component" value="Unassembled WGS sequence"/>
</dbReference>
<evidence type="ECO:0000259" key="9">
    <source>
        <dbReference type="PROSITE" id="PS51908"/>
    </source>
</evidence>
<comment type="subcellular location">
    <subcellularLocation>
        <location evidence="7">Nucleus</location>
    </subcellularLocation>
</comment>
<evidence type="ECO:0000256" key="7">
    <source>
        <dbReference type="RuleBase" id="RU365033"/>
    </source>
</evidence>
<dbReference type="InterPro" id="IPR033315">
    <property type="entry name" value="Fan1-like"/>
</dbReference>
<feature type="compositionally biased region" description="Polar residues" evidence="8">
    <location>
        <begin position="82"/>
        <end position="99"/>
    </location>
</feature>
<keyword evidence="7" id="KW-0464">Manganese</keyword>
<dbReference type="Pfam" id="PF21315">
    <property type="entry name" value="FAN1_HTH"/>
    <property type="match status" value="1"/>
</dbReference>
<evidence type="ECO:0000313" key="11">
    <source>
        <dbReference type="Proteomes" id="UP001153269"/>
    </source>
</evidence>
<dbReference type="InterPro" id="IPR006642">
    <property type="entry name" value="Rad18_UBZ4"/>
</dbReference>
<feature type="domain" description="UBZ4-type" evidence="9">
    <location>
        <begin position="51"/>
        <end position="79"/>
    </location>
</feature>
<dbReference type="PROSITE" id="PS51908">
    <property type="entry name" value="ZF_UBZ4"/>
    <property type="match status" value="1"/>
</dbReference>
<evidence type="ECO:0000256" key="1">
    <source>
        <dbReference type="ARBA" id="ARBA00022723"/>
    </source>
</evidence>
<keyword evidence="7" id="KW-0460">Magnesium</keyword>
<evidence type="ECO:0000256" key="8">
    <source>
        <dbReference type="SAM" id="MobiDB-lite"/>
    </source>
</evidence>
<accession>A0A9N7UFE9</accession>
<dbReference type="GO" id="GO:0008270">
    <property type="term" value="F:zinc ion binding"/>
    <property type="evidence" value="ECO:0007669"/>
    <property type="project" value="UniProtKB-KW"/>
</dbReference>